<evidence type="ECO:0000313" key="1">
    <source>
        <dbReference type="EMBL" id="QHT90207.1"/>
    </source>
</evidence>
<dbReference type="AlphaFoldDB" id="A0A6C0ICR3"/>
<name>A0A6C0ICR3_9ZZZZ</name>
<organism evidence="1">
    <name type="scientific">viral metagenome</name>
    <dbReference type="NCBI Taxonomy" id="1070528"/>
    <lineage>
        <taxon>unclassified sequences</taxon>
        <taxon>metagenomes</taxon>
        <taxon>organismal metagenomes</taxon>
    </lineage>
</organism>
<dbReference type="EMBL" id="MN740153">
    <property type="protein sequence ID" value="QHT90207.1"/>
    <property type="molecule type" value="Genomic_DNA"/>
</dbReference>
<reference evidence="1" key="1">
    <citation type="journal article" date="2020" name="Nature">
        <title>Giant virus diversity and host interactions through global metagenomics.</title>
        <authorList>
            <person name="Schulz F."/>
            <person name="Roux S."/>
            <person name="Paez-Espino D."/>
            <person name="Jungbluth S."/>
            <person name="Walsh D.A."/>
            <person name="Denef V.J."/>
            <person name="McMahon K.D."/>
            <person name="Konstantinidis K.T."/>
            <person name="Eloe-Fadrosh E.A."/>
            <person name="Kyrpides N.C."/>
            <person name="Woyke T."/>
        </authorList>
    </citation>
    <scope>NUCLEOTIDE SEQUENCE</scope>
    <source>
        <strain evidence="1">GVMAG-M-3300023184-68</strain>
    </source>
</reference>
<proteinExistence type="predicted"/>
<protein>
    <submittedName>
        <fullName evidence="1">Uncharacterized protein</fullName>
    </submittedName>
</protein>
<sequence>MLNSILYSLLNIYVHVKLFLEHSVTKLYREYPIIVQIYKTIRYNMYSGYKWWYSIRSEPLNEKNWIHLSSIILYDQNLPNSSESVVKRLLGTEAPCQGLWTSVPNKMKRPWLYYCELYRTPDDFDENIHLVQYWNNHLKNHNNVPHVINCPLLMVKHNDKYLIHLYTNPCKKNAYLSDITQLINFDSQEVSVTNSSGLCSNEATLPNSSGDLRSPSELVVQRLSAPLPNSSGDLRSPSELVVQRLSAPLPNSSGDLRSPSELVVQRLSAPLPNSSCHLIPSKVRFLNVSYTNPNMSNEILLEIPYNMFFVGNHLLSAVFVLRMLEYTVGSNVTFDTNYKLKIMDSNIQYFEMDSNEYLELELDTYKLQRVA</sequence>
<accession>A0A6C0ICR3</accession>